<keyword evidence="8" id="KW-0812">Transmembrane</keyword>
<dbReference type="OrthoDB" id="2159603at2759"/>
<evidence type="ECO:0000256" key="6">
    <source>
        <dbReference type="ARBA" id="ARBA00023136"/>
    </source>
</evidence>
<keyword evidence="6 8" id="KW-0472">Membrane</keyword>
<evidence type="ECO:0000256" key="8">
    <source>
        <dbReference type="SAM" id="Phobius"/>
    </source>
</evidence>
<dbReference type="EMBL" id="MCFH01000012">
    <property type="protein sequence ID" value="ORX53836.1"/>
    <property type="molecule type" value="Genomic_DNA"/>
</dbReference>
<dbReference type="NCBIfam" id="TIGR01376">
    <property type="entry name" value="POMP_repeat"/>
    <property type="match status" value="1"/>
</dbReference>
<evidence type="ECO:0000259" key="9">
    <source>
        <dbReference type="PROSITE" id="PS00022"/>
    </source>
</evidence>
<keyword evidence="12" id="KW-1185">Reference proteome</keyword>
<comment type="caution">
    <text evidence="11">The sequence shown here is derived from an EMBL/GenBank/DDBJ whole genome shotgun (WGS) entry which is preliminary data.</text>
</comment>
<evidence type="ECO:0000256" key="1">
    <source>
        <dbReference type="ARBA" id="ARBA00004196"/>
    </source>
</evidence>
<evidence type="ECO:0000256" key="2">
    <source>
        <dbReference type="ARBA" id="ARBA00004442"/>
    </source>
</evidence>
<feature type="transmembrane region" description="Helical" evidence="8">
    <location>
        <begin position="576"/>
        <end position="594"/>
    </location>
</feature>
<protein>
    <recommendedName>
        <fullName evidence="9 10">EGF-like domain-containing protein</fullName>
    </recommendedName>
</protein>
<evidence type="ECO:0000256" key="3">
    <source>
        <dbReference type="ARBA" id="ARBA00004613"/>
    </source>
</evidence>
<dbReference type="AlphaFoldDB" id="A0A1Y1VE09"/>
<dbReference type="PROSITE" id="PS01186">
    <property type="entry name" value="EGF_2"/>
    <property type="match status" value="1"/>
</dbReference>
<accession>A0A1Y1VE09</accession>
<feature type="transmembrane region" description="Helical" evidence="8">
    <location>
        <begin position="544"/>
        <end position="564"/>
    </location>
</feature>
<dbReference type="PANTHER" id="PTHR32158">
    <property type="entry name" value="RING-TYPE DOMAIN-CONTAINING PROTEIN"/>
    <property type="match status" value="1"/>
</dbReference>
<evidence type="ECO:0000256" key="5">
    <source>
        <dbReference type="ARBA" id="ARBA00022729"/>
    </source>
</evidence>
<feature type="transmembrane region" description="Helical" evidence="8">
    <location>
        <begin position="393"/>
        <end position="418"/>
    </location>
</feature>
<reference evidence="11 12" key="2">
    <citation type="submission" date="2016-08" db="EMBL/GenBank/DDBJ databases">
        <title>Pervasive Adenine N6-methylation of Active Genes in Fungi.</title>
        <authorList>
            <consortium name="DOE Joint Genome Institute"/>
            <person name="Mondo S.J."/>
            <person name="Dannebaum R.O."/>
            <person name="Kuo R.C."/>
            <person name="Labutti K."/>
            <person name="Haridas S."/>
            <person name="Kuo A."/>
            <person name="Salamov A."/>
            <person name="Ahrendt S.R."/>
            <person name="Lipzen A."/>
            <person name="Sullivan W."/>
            <person name="Andreopoulos W.B."/>
            <person name="Clum A."/>
            <person name="Lindquist E."/>
            <person name="Daum C."/>
            <person name="Ramamoorthy G.K."/>
            <person name="Gryganskyi A."/>
            <person name="Culley D."/>
            <person name="Magnuson J.K."/>
            <person name="James T.Y."/>
            <person name="O'Malley M.A."/>
            <person name="Stajich J.E."/>
            <person name="Spatafora J.W."/>
            <person name="Visel A."/>
            <person name="Grigoriev I.V."/>
        </authorList>
    </citation>
    <scope>NUCLEOTIDE SEQUENCE [LARGE SCALE GENOMIC DNA]</scope>
    <source>
        <strain evidence="12">finn</strain>
    </source>
</reference>
<feature type="transmembrane region" description="Helical" evidence="8">
    <location>
        <begin position="335"/>
        <end position="356"/>
    </location>
</feature>
<evidence type="ECO:0000256" key="7">
    <source>
        <dbReference type="ARBA" id="ARBA00023237"/>
    </source>
</evidence>
<dbReference type="PANTHER" id="PTHR32158:SF18">
    <property type="entry name" value="RING-TYPE DOMAIN-CONTAINING PROTEIN-RELATED"/>
    <property type="match status" value="1"/>
</dbReference>
<dbReference type="InterPro" id="IPR003368">
    <property type="entry name" value="POMP_repeat"/>
</dbReference>
<feature type="transmembrane region" description="Helical" evidence="8">
    <location>
        <begin position="368"/>
        <end position="387"/>
    </location>
</feature>
<evidence type="ECO:0000313" key="12">
    <source>
        <dbReference type="Proteomes" id="UP000193719"/>
    </source>
</evidence>
<gene>
    <name evidence="11" type="ORF">BCR36DRAFT_323190</name>
</gene>
<proteinExistence type="predicted"/>
<comment type="subcellular location">
    <subcellularLocation>
        <location evidence="1">Cell envelope</location>
    </subcellularLocation>
    <subcellularLocation>
        <location evidence="2">Cell outer membrane</location>
    </subcellularLocation>
    <subcellularLocation>
        <location evidence="3">Secreted</location>
    </subcellularLocation>
</comment>
<keyword evidence="4" id="KW-0964">Secreted</keyword>
<evidence type="ECO:0000313" key="11">
    <source>
        <dbReference type="EMBL" id="ORX53836.1"/>
    </source>
</evidence>
<dbReference type="GO" id="GO:0005576">
    <property type="term" value="C:extracellular region"/>
    <property type="evidence" value="ECO:0007669"/>
    <property type="project" value="UniProtKB-SubCell"/>
</dbReference>
<keyword evidence="8" id="KW-1133">Transmembrane helix</keyword>
<dbReference type="Proteomes" id="UP000193719">
    <property type="component" value="Unassembled WGS sequence"/>
</dbReference>
<reference evidence="11 12" key="1">
    <citation type="submission" date="2016-08" db="EMBL/GenBank/DDBJ databases">
        <title>Genomes of anaerobic fungi encode conserved fungal cellulosomes for biomass hydrolysis.</title>
        <authorList>
            <consortium name="DOE Joint Genome Institute"/>
            <person name="Haitjema C.H."/>
            <person name="Gilmore S.P."/>
            <person name="Henske J.K."/>
            <person name="Solomon K.V."/>
            <person name="De Groot R."/>
            <person name="Kuo A."/>
            <person name="Mondo S.J."/>
            <person name="Salamov A.A."/>
            <person name="Labutti K."/>
            <person name="Zhao Z."/>
            <person name="Chiniquy J."/>
            <person name="Barry K."/>
            <person name="Brewer H.M."/>
            <person name="Purvine S.O."/>
            <person name="Wright A.T."/>
            <person name="Boxma B."/>
            <person name="Van Alen T."/>
            <person name="Hackstein J.H."/>
            <person name="Baker S.E."/>
            <person name="Grigoriev I.V."/>
            <person name="O'Malley M.A."/>
        </authorList>
    </citation>
    <scope>NUCLEOTIDE SEQUENCE [LARGE SCALE GENOMIC DNA]</scope>
    <source>
        <strain evidence="12">finn</strain>
    </source>
</reference>
<name>A0A1Y1VE09_9FUNG</name>
<sequence>MCFEDYHNIQFDINNSEFENNKGLNGGVMYFGKEKNENENENNKHELNIKNTNFINNKSKYFGGVIYSKYKNLHSLIASNTKFINNYAGVAGGALFSPNYPQYYLFDYNNCEFMDNKAESHGNDYATNPSLIKLLNDDKYHDYKMKSGSYLPISFLIYDSYENIIHDHYHYYSDIYIKVLVEKINYNSKGKSNDNDNNYGEISILKGNIGSFVNGICELNNLRVYMNPGEYNLVFKVESLLEEEILFNKDFIDVKIEACDKDQYNVYDSNNILICENPICPNSCPTNSTAKCIISDNNTYGKNDIKNNKCQCNDGWTGELCDVKVFVDFSKYNKMISTITTLMIILIFLIQIHTLMYRNQKIIKDQGYLKILLFNFGVTLFLVSQFFSTQKNYLFSGLYFVLKHMGINLIIYITYIYIYSGSQLGIKIIKNNKSFISLPPSLLDVNNNSYTSLKMSSTILLNKNSLFENSELTLDKNGDFNYIIKILKNIRSSYIEGLFIYVLSEFINILVVIFNQKDDNELTNIKQNSDGRWLYVSPLKKYELIINIYEFIFIMIIIINIKNLWKLTGIFKNSIYMSYAVIFWAATGPSINIISNTLTNNYYTRILFENYLNYMCYVIMFLFHSWDKIYYINIKKCGNDPKCYFLLTETEVCLIHRANDCKCNLKIAKNNRNMLSDYYIQYYNYSKIINNKRRDDSVLLLSSNIIRLNFN</sequence>
<feature type="domain" description="EGF-like" evidence="9 10">
    <location>
        <begin position="310"/>
        <end position="321"/>
    </location>
</feature>
<evidence type="ECO:0000256" key="4">
    <source>
        <dbReference type="ARBA" id="ARBA00022525"/>
    </source>
</evidence>
<organism evidence="11 12">
    <name type="scientific">Piromyces finnis</name>
    <dbReference type="NCBI Taxonomy" id="1754191"/>
    <lineage>
        <taxon>Eukaryota</taxon>
        <taxon>Fungi</taxon>
        <taxon>Fungi incertae sedis</taxon>
        <taxon>Chytridiomycota</taxon>
        <taxon>Chytridiomycota incertae sedis</taxon>
        <taxon>Neocallimastigomycetes</taxon>
        <taxon>Neocallimastigales</taxon>
        <taxon>Neocallimastigaceae</taxon>
        <taxon>Piromyces</taxon>
    </lineage>
</organism>
<keyword evidence="5" id="KW-0732">Signal</keyword>
<keyword evidence="7" id="KW-0998">Cell outer membrane</keyword>
<feature type="transmembrane region" description="Helical" evidence="8">
    <location>
        <begin position="606"/>
        <end position="626"/>
    </location>
</feature>
<dbReference type="PROSITE" id="PS00022">
    <property type="entry name" value="EGF_1"/>
    <property type="match status" value="1"/>
</dbReference>
<dbReference type="InterPro" id="IPR000742">
    <property type="entry name" value="EGF"/>
</dbReference>
<feature type="transmembrane region" description="Helical" evidence="8">
    <location>
        <begin position="494"/>
        <end position="514"/>
    </location>
</feature>
<evidence type="ECO:0000259" key="10">
    <source>
        <dbReference type="PROSITE" id="PS01186"/>
    </source>
</evidence>